<dbReference type="OrthoDB" id="9803913at2"/>
<keyword evidence="7" id="KW-0479">Metal-binding</keyword>
<reference evidence="13 14" key="1">
    <citation type="submission" date="2017-07" db="EMBL/GenBank/DDBJ databases">
        <title>Annotated genome sequence of Bacterioplanes sanyensis isolated from Red Sea.</title>
        <authorList>
            <person name="Rehman Z.U."/>
        </authorList>
    </citation>
    <scope>NUCLEOTIDE SEQUENCE [LARGE SCALE GENOMIC DNA]</scope>
    <source>
        <strain evidence="13 14">NV9</strain>
    </source>
</reference>
<evidence type="ECO:0000256" key="11">
    <source>
        <dbReference type="SAM" id="Phobius"/>
    </source>
</evidence>
<evidence type="ECO:0000256" key="1">
    <source>
        <dbReference type="ARBA" id="ARBA00000983"/>
    </source>
</evidence>
<comment type="cofactor">
    <cofactor evidence="3">
        <name>Mg(2+)</name>
        <dbReference type="ChEBI" id="CHEBI:18420"/>
    </cofactor>
</comment>
<keyword evidence="11" id="KW-0812">Transmembrane</keyword>
<dbReference type="Pfam" id="PF21315">
    <property type="entry name" value="FAN1_HTH"/>
    <property type="match status" value="1"/>
</dbReference>
<keyword evidence="14" id="KW-1185">Reference proteome</keyword>
<evidence type="ECO:0000256" key="2">
    <source>
        <dbReference type="ARBA" id="ARBA00001936"/>
    </source>
</evidence>
<evidence type="ECO:0000256" key="7">
    <source>
        <dbReference type="ARBA" id="ARBA00022723"/>
    </source>
</evidence>
<dbReference type="RefSeq" id="WP_094060161.1">
    <property type="nucleotide sequence ID" value="NZ_CP022530.1"/>
</dbReference>
<evidence type="ECO:0000256" key="6">
    <source>
        <dbReference type="ARBA" id="ARBA00022722"/>
    </source>
</evidence>
<sequence length="565" mass="66118">MLSPAALQLSPTYYRDNFQQLANQAQRLYHDLLTQQERHWLAAYQRLPLAAQCLYVRLLSRKGQWFRRDKLHYDEIDEIDTAAQQLQEAGLIDIVTLKEIAADDSKLHTFNTQPSELLALFTKAELGQCLSVAGWRTMKREPLLQLVQQQWPENIEKLTHAPLFWVCSQDFLELLQLLFFGHLQQSLTDFVLSDLGIYRYEQYELSTAQRLFQQRQQLEAHWQFERWRQDLPELKSLSADALQDLLDSLPHAVDTTMARRVERIRLQLARQLERCGEATAALSYYQQCQRHPARERRLRILHQQKDPQRLELAQQMIEAPWSEEERVFTQRFVARMKSDPLAKMLEPAADISQQQLLLDEQGNTLWRERGVEFAALQSYVDEHGGSGFYIENTLFTAVFALTFWPVLFAAVPGAFFHPFQQRAADLYEADFRSRRQDIVAECEAVWQAGPDDWWSQLQQTWQEKNGLANPLLHWPALESCWQELLPLAVQRIPTAHWRSTFDFLWQDIRRHRSGMPDLIVFPPQGGYRLLEVKGPGDTLQPNQRAWFAQFARHDIPAMVLQVRSS</sequence>
<dbReference type="SMART" id="SM00990">
    <property type="entry name" value="VRR_NUC"/>
    <property type="match status" value="1"/>
</dbReference>
<dbReference type="InterPro" id="IPR011856">
    <property type="entry name" value="tRNA_endonuc-like_dom_sf"/>
</dbReference>
<evidence type="ECO:0000256" key="3">
    <source>
        <dbReference type="ARBA" id="ARBA00001946"/>
    </source>
</evidence>
<dbReference type="PANTHER" id="PTHR15749">
    <property type="entry name" value="FANCONI-ASSOCIATED NUCLEASE 1"/>
    <property type="match status" value="1"/>
</dbReference>
<accession>A0A222FIW0</accession>
<dbReference type="GO" id="GO:0036297">
    <property type="term" value="P:interstrand cross-link repair"/>
    <property type="evidence" value="ECO:0007669"/>
    <property type="project" value="InterPro"/>
</dbReference>
<feature type="domain" description="VRR-NUC" evidence="12">
    <location>
        <begin position="448"/>
        <end position="564"/>
    </location>
</feature>
<keyword evidence="11" id="KW-1133">Transmembrane helix</keyword>
<feature type="transmembrane region" description="Helical" evidence="11">
    <location>
        <begin position="394"/>
        <end position="416"/>
    </location>
</feature>
<dbReference type="PANTHER" id="PTHR15749:SF4">
    <property type="entry name" value="FANCONI-ASSOCIATED NUCLEASE 1"/>
    <property type="match status" value="1"/>
</dbReference>
<evidence type="ECO:0000313" key="14">
    <source>
        <dbReference type="Proteomes" id="UP000202440"/>
    </source>
</evidence>
<organism evidence="13 14">
    <name type="scientific">Bacterioplanes sanyensis</name>
    <dbReference type="NCBI Taxonomy" id="1249553"/>
    <lineage>
        <taxon>Bacteria</taxon>
        <taxon>Pseudomonadati</taxon>
        <taxon>Pseudomonadota</taxon>
        <taxon>Gammaproteobacteria</taxon>
        <taxon>Oceanospirillales</taxon>
        <taxon>Oceanospirillaceae</taxon>
        <taxon>Bacterioplanes</taxon>
    </lineage>
</organism>
<dbReference type="EC" id="3.1.4.1" evidence="5"/>
<keyword evidence="6" id="KW-0540">Nuclease</keyword>
<dbReference type="GO" id="GO:0003676">
    <property type="term" value="F:nucleic acid binding"/>
    <property type="evidence" value="ECO:0007669"/>
    <property type="project" value="InterPro"/>
</dbReference>
<evidence type="ECO:0000256" key="5">
    <source>
        <dbReference type="ARBA" id="ARBA00012029"/>
    </source>
</evidence>
<comment type="catalytic activity">
    <reaction evidence="1">
        <text>Hydrolytically removes 5'-nucleotides successively from the 3'-hydroxy termini of 3'-hydroxy-terminated oligonucleotides.</text>
        <dbReference type="EC" id="3.1.4.1"/>
    </reaction>
</comment>
<dbReference type="Proteomes" id="UP000202440">
    <property type="component" value="Chromosome"/>
</dbReference>
<dbReference type="InterPro" id="IPR014883">
    <property type="entry name" value="VRR_NUC"/>
</dbReference>
<evidence type="ECO:0000313" key="13">
    <source>
        <dbReference type="EMBL" id="ASP38975.1"/>
    </source>
</evidence>
<dbReference type="Gene3D" id="3.40.1350.10">
    <property type="match status" value="1"/>
</dbReference>
<evidence type="ECO:0000256" key="9">
    <source>
        <dbReference type="ARBA" id="ARBA00022842"/>
    </source>
</evidence>
<keyword evidence="9" id="KW-0460">Magnesium</keyword>
<keyword evidence="11" id="KW-0472">Membrane</keyword>
<dbReference type="AlphaFoldDB" id="A0A222FIW0"/>
<gene>
    <name evidence="13" type="ORF">CHH28_09910</name>
</gene>
<protein>
    <recommendedName>
        <fullName evidence="5">phosphodiesterase I</fullName>
        <ecNumber evidence="5">3.1.4.1</ecNumber>
    </recommendedName>
</protein>
<evidence type="ECO:0000256" key="8">
    <source>
        <dbReference type="ARBA" id="ARBA00022801"/>
    </source>
</evidence>
<dbReference type="GO" id="GO:0046872">
    <property type="term" value="F:metal ion binding"/>
    <property type="evidence" value="ECO:0007669"/>
    <property type="project" value="UniProtKB-KW"/>
</dbReference>
<comment type="similarity">
    <text evidence="4">Belongs to the FAN1 family.</text>
</comment>
<dbReference type="InterPro" id="IPR049125">
    <property type="entry name" value="FAN1-like_WH"/>
</dbReference>
<dbReference type="InterPro" id="IPR033315">
    <property type="entry name" value="Fan1-like"/>
</dbReference>
<evidence type="ECO:0000259" key="12">
    <source>
        <dbReference type="SMART" id="SM00990"/>
    </source>
</evidence>
<dbReference type="GO" id="GO:0004528">
    <property type="term" value="F:phosphodiesterase I activity"/>
    <property type="evidence" value="ECO:0007669"/>
    <property type="project" value="UniProtKB-EC"/>
</dbReference>
<keyword evidence="8" id="KW-0378">Hydrolase</keyword>
<evidence type="ECO:0000256" key="4">
    <source>
        <dbReference type="ARBA" id="ARBA00005533"/>
    </source>
</evidence>
<name>A0A222FIW0_9GAMM</name>
<evidence type="ECO:0000256" key="10">
    <source>
        <dbReference type="ARBA" id="ARBA00023211"/>
    </source>
</evidence>
<proteinExistence type="inferred from homology"/>
<comment type="cofactor">
    <cofactor evidence="2">
        <name>Mn(2+)</name>
        <dbReference type="ChEBI" id="CHEBI:29035"/>
    </cofactor>
</comment>
<keyword evidence="10" id="KW-0464">Manganese</keyword>
<dbReference type="EMBL" id="CP022530">
    <property type="protein sequence ID" value="ASP38975.1"/>
    <property type="molecule type" value="Genomic_DNA"/>
</dbReference>
<dbReference type="Pfam" id="PF08774">
    <property type="entry name" value="VRR_NUC"/>
    <property type="match status" value="1"/>
</dbReference>
<dbReference type="KEGG" id="bsan:CHH28_09910"/>